<feature type="domain" description="HNH nuclease" evidence="1">
    <location>
        <begin position="207"/>
        <end position="261"/>
    </location>
</feature>
<sequence>MLSDEKCGVLSVKGVFEISGNSRYDDLITERYHFPSQYLSEARRLENDWILYRETRVSGGRMAYIATAFVERIDADEADPTHYYARVRNYLPFDDAVSYRDKDGRFAERFLREMARPGDAGRTLRGKSVRTLDGDDFVAIVKHGLSETLDPENRIRLELDERYIDDVTAGLLAEEFGERRIEQVLLNKKIRSAAFRNHVLDAYDSTCAVTGLRIINGGGKAEAQAAHIWSVADGGPDVVPNGVALSATAHWLFDRHLISFDDNLCLLVSHNKVPSELLTLFPPSGQRIRLPADPRDHPRPDFVAKHRARFAGF</sequence>
<dbReference type="EMBL" id="CP011310">
    <property type="protein sequence ID" value="AKQ43012.2"/>
    <property type="molecule type" value="Genomic_DNA"/>
</dbReference>
<reference evidence="3" key="2">
    <citation type="submission" date="2015-04" db="EMBL/GenBank/DDBJ databases">
        <title>The complete genome sequence of Erythrobacter sp. s21-N3.</title>
        <authorList>
            <person name="Zhuang L."/>
            <person name="Liu Y."/>
            <person name="Shao Z."/>
        </authorList>
    </citation>
    <scope>NUCLEOTIDE SEQUENCE [LARGE SCALE GENOMIC DNA]</scope>
    <source>
        <strain evidence="3">s21-N3</strain>
    </source>
</reference>
<dbReference type="Proteomes" id="UP000059113">
    <property type="component" value="Chromosome"/>
</dbReference>
<evidence type="ECO:0000313" key="2">
    <source>
        <dbReference type="EMBL" id="AKQ43012.2"/>
    </source>
</evidence>
<keyword evidence="3" id="KW-1185">Reference proteome</keyword>
<evidence type="ECO:0000259" key="1">
    <source>
        <dbReference type="Pfam" id="PF13391"/>
    </source>
</evidence>
<dbReference type="KEGG" id="ery:CP97_00570"/>
<name>A0A0H4VE89_9SPHN</name>
<dbReference type="STRING" id="1648404.CP97_00570"/>
<protein>
    <recommendedName>
        <fullName evidence="1">HNH nuclease domain-containing protein</fullName>
    </recommendedName>
</protein>
<reference evidence="2 3" key="1">
    <citation type="journal article" date="2015" name="Int. J. Syst. Evol. Microbiol.">
        <title>Erythrobacter atlanticus sp. nov., a bacterium from ocean sediment able to degrade polycyclic aromatic hydrocarbons.</title>
        <authorList>
            <person name="Zhuang L."/>
            <person name="Liu Y."/>
            <person name="Wang L."/>
            <person name="Wang W."/>
            <person name="Shao Z."/>
        </authorList>
    </citation>
    <scope>NUCLEOTIDE SEQUENCE [LARGE SCALE GENOMIC DNA]</scope>
    <source>
        <strain evidence="3">s21-N3</strain>
    </source>
</reference>
<accession>A0A0H4VE89</accession>
<organism evidence="2 3">
    <name type="scientific">Aurantiacibacter atlanticus</name>
    <dbReference type="NCBI Taxonomy" id="1648404"/>
    <lineage>
        <taxon>Bacteria</taxon>
        <taxon>Pseudomonadati</taxon>
        <taxon>Pseudomonadota</taxon>
        <taxon>Alphaproteobacteria</taxon>
        <taxon>Sphingomonadales</taxon>
        <taxon>Erythrobacteraceae</taxon>
        <taxon>Aurantiacibacter</taxon>
    </lineage>
</organism>
<gene>
    <name evidence="2" type="ORF">CP97_00570</name>
</gene>
<proteinExistence type="predicted"/>
<dbReference type="AlphaFoldDB" id="A0A0H4VE89"/>
<dbReference type="Pfam" id="PF13391">
    <property type="entry name" value="HNH_2"/>
    <property type="match status" value="1"/>
</dbReference>
<dbReference type="InterPro" id="IPR003615">
    <property type="entry name" value="HNH_nuc"/>
</dbReference>
<evidence type="ECO:0000313" key="3">
    <source>
        <dbReference type="Proteomes" id="UP000059113"/>
    </source>
</evidence>